<dbReference type="Pfam" id="PF13545">
    <property type="entry name" value="HTH_Crp_2"/>
    <property type="match status" value="1"/>
</dbReference>
<dbReference type="CDD" id="cd00038">
    <property type="entry name" value="CAP_ED"/>
    <property type="match status" value="1"/>
</dbReference>
<dbReference type="InterPro" id="IPR000595">
    <property type="entry name" value="cNMP-bd_dom"/>
</dbReference>
<name>A0A967AUJ4_9FLAO</name>
<sequence length="204" mass="23815">MDISKSLSYLNPELVERIQKASILKEIPKNTQILREGQFIKVIPIVLKGLIKVYTRYQDRELLLYYIRPDESCIMSFSASIKNEPSQVFAETEENTTALLLPVAKVSTWIAQFPDINTLFFQQYKQRYSELLDTIHHVLFNKMDQRLYDHLKTKTLVREENPLKLSHQQLADELGTVREVISRVMKKLEIEGLVKQHVNGIEIL</sequence>
<evidence type="ECO:0000256" key="3">
    <source>
        <dbReference type="ARBA" id="ARBA00023163"/>
    </source>
</evidence>
<keyword evidence="2" id="KW-0238">DNA-binding</keyword>
<dbReference type="EMBL" id="VIKU02000004">
    <property type="protein sequence ID" value="NHF60518.1"/>
    <property type="molecule type" value="Genomic_DNA"/>
</dbReference>
<dbReference type="GO" id="GO:0003677">
    <property type="term" value="F:DNA binding"/>
    <property type="evidence" value="ECO:0007669"/>
    <property type="project" value="UniProtKB-KW"/>
</dbReference>
<dbReference type="Gene3D" id="2.60.120.10">
    <property type="entry name" value="Jelly Rolls"/>
    <property type="match status" value="1"/>
</dbReference>
<reference evidence="5" key="2">
    <citation type="submission" date="2020-03" db="EMBL/GenBank/DDBJ databases">
        <title>Flavobacteriaceae bacterium strain TP-CH-4, a member of the family Flavobacteriaceae isolated from a deep-sea seamount.</title>
        <authorList>
            <person name="Zhang D.-C."/>
        </authorList>
    </citation>
    <scope>NUCLEOTIDE SEQUENCE</scope>
    <source>
        <strain evidence="5">TP-CH-4</strain>
    </source>
</reference>
<dbReference type="Gene3D" id="1.10.10.10">
    <property type="entry name" value="Winged helix-like DNA-binding domain superfamily/Winged helix DNA-binding domain"/>
    <property type="match status" value="1"/>
</dbReference>
<dbReference type="SUPFAM" id="SSF51206">
    <property type="entry name" value="cAMP-binding domain-like"/>
    <property type="match status" value="1"/>
</dbReference>
<keyword evidence="1" id="KW-0805">Transcription regulation</keyword>
<evidence type="ECO:0000259" key="4">
    <source>
        <dbReference type="PROSITE" id="PS51063"/>
    </source>
</evidence>
<reference evidence="5" key="1">
    <citation type="submission" date="2019-07" db="EMBL/GenBank/DDBJ databases">
        <authorList>
            <person name="De-Chao Zhang Q."/>
        </authorList>
    </citation>
    <scope>NUCLEOTIDE SEQUENCE</scope>
    <source>
        <strain evidence="5">TP-CH-4</strain>
    </source>
</reference>
<dbReference type="AlphaFoldDB" id="A0A967AUJ4"/>
<evidence type="ECO:0000313" key="6">
    <source>
        <dbReference type="Proteomes" id="UP000707206"/>
    </source>
</evidence>
<organism evidence="5 6">
    <name type="scientific">Pelagihabitans pacificus</name>
    <dbReference type="NCBI Taxonomy" id="2696054"/>
    <lineage>
        <taxon>Bacteria</taxon>
        <taxon>Pseudomonadati</taxon>
        <taxon>Bacteroidota</taxon>
        <taxon>Flavobacteriia</taxon>
        <taxon>Flavobacteriales</taxon>
        <taxon>Flavobacteriaceae</taxon>
        <taxon>Pelagihabitans</taxon>
    </lineage>
</organism>
<dbReference type="RefSeq" id="WP_152575017.1">
    <property type="nucleotide sequence ID" value="NZ_VIKU02000004.1"/>
</dbReference>
<feature type="domain" description="HTH crp-type" evidence="4">
    <location>
        <begin position="141"/>
        <end position="204"/>
    </location>
</feature>
<dbReference type="InterPro" id="IPR036390">
    <property type="entry name" value="WH_DNA-bd_sf"/>
</dbReference>
<keyword evidence="3" id="KW-0804">Transcription</keyword>
<dbReference type="SUPFAM" id="SSF46785">
    <property type="entry name" value="Winged helix' DNA-binding domain"/>
    <property type="match status" value="1"/>
</dbReference>
<gene>
    <name evidence="5" type="ORF">FK220_014275</name>
</gene>
<keyword evidence="6" id="KW-1185">Reference proteome</keyword>
<dbReference type="InterPro" id="IPR036388">
    <property type="entry name" value="WH-like_DNA-bd_sf"/>
</dbReference>
<dbReference type="InterPro" id="IPR014710">
    <property type="entry name" value="RmlC-like_jellyroll"/>
</dbReference>
<evidence type="ECO:0000313" key="5">
    <source>
        <dbReference type="EMBL" id="NHF60518.1"/>
    </source>
</evidence>
<evidence type="ECO:0000256" key="2">
    <source>
        <dbReference type="ARBA" id="ARBA00023125"/>
    </source>
</evidence>
<accession>A0A967AUJ4</accession>
<proteinExistence type="predicted"/>
<dbReference type="Proteomes" id="UP000707206">
    <property type="component" value="Unassembled WGS sequence"/>
</dbReference>
<dbReference type="InterPro" id="IPR012318">
    <property type="entry name" value="HTH_CRP"/>
</dbReference>
<dbReference type="GO" id="GO:0006355">
    <property type="term" value="P:regulation of DNA-templated transcription"/>
    <property type="evidence" value="ECO:0007669"/>
    <property type="project" value="InterPro"/>
</dbReference>
<evidence type="ECO:0000256" key="1">
    <source>
        <dbReference type="ARBA" id="ARBA00023015"/>
    </source>
</evidence>
<dbReference type="InterPro" id="IPR018490">
    <property type="entry name" value="cNMP-bd_dom_sf"/>
</dbReference>
<dbReference type="PROSITE" id="PS51063">
    <property type="entry name" value="HTH_CRP_2"/>
    <property type="match status" value="1"/>
</dbReference>
<protein>
    <submittedName>
        <fullName evidence="5">Crp/Fnr family transcriptional regulator</fullName>
    </submittedName>
</protein>
<dbReference type="PRINTS" id="PR00034">
    <property type="entry name" value="HTHCRP"/>
</dbReference>
<comment type="caution">
    <text evidence="5">The sequence shown here is derived from an EMBL/GenBank/DDBJ whole genome shotgun (WGS) entry which is preliminary data.</text>
</comment>